<evidence type="ECO:0000313" key="4">
    <source>
        <dbReference type="Proteomes" id="UP000011087"/>
    </source>
</evidence>
<feature type="signal peptide" evidence="1">
    <location>
        <begin position="1"/>
        <end position="20"/>
    </location>
</feature>
<reference evidence="4" key="2">
    <citation type="submission" date="2012-11" db="EMBL/GenBank/DDBJ databases">
        <authorList>
            <person name="Kuo A."/>
            <person name="Curtis B.A."/>
            <person name="Tanifuji G."/>
            <person name="Burki F."/>
            <person name="Gruber A."/>
            <person name="Irimia M."/>
            <person name="Maruyama S."/>
            <person name="Arias M.C."/>
            <person name="Ball S.G."/>
            <person name="Gile G.H."/>
            <person name="Hirakawa Y."/>
            <person name="Hopkins J.F."/>
            <person name="Rensing S.A."/>
            <person name="Schmutz J."/>
            <person name="Symeonidi A."/>
            <person name="Elias M."/>
            <person name="Eveleigh R.J."/>
            <person name="Herman E.K."/>
            <person name="Klute M.J."/>
            <person name="Nakayama T."/>
            <person name="Obornik M."/>
            <person name="Reyes-Prieto A."/>
            <person name="Armbrust E.V."/>
            <person name="Aves S.J."/>
            <person name="Beiko R.G."/>
            <person name="Coutinho P."/>
            <person name="Dacks J.B."/>
            <person name="Durnford D.G."/>
            <person name="Fast N.M."/>
            <person name="Green B.R."/>
            <person name="Grisdale C."/>
            <person name="Hempe F."/>
            <person name="Henrissat B."/>
            <person name="Hoppner M.P."/>
            <person name="Ishida K.-I."/>
            <person name="Kim E."/>
            <person name="Koreny L."/>
            <person name="Kroth P.G."/>
            <person name="Liu Y."/>
            <person name="Malik S.-B."/>
            <person name="Maier U.G."/>
            <person name="McRose D."/>
            <person name="Mock T."/>
            <person name="Neilson J.A."/>
            <person name="Onodera N.T."/>
            <person name="Poole A.M."/>
            <person name="Pritham E.J."/>
            <person name="Richards T.A."/>
            <person name="Rocap G."/>
            <person name="Roy S.W."/>
            <person name="Sarai C."/>
            <person name="Schaack S."/>
            <person name="Shirato S."/>
            <person name="Slamovits C.H."/>
            <person name="Spencer D.F."/>
            <person name="Suzuki S."/>
            <person name="Worden A.Z."/>
            <person name="Zauner S."/>
            <person name="Barry K."/>
            <person name="Bell C."/>
            <person name="Bharti A.K."/>
            <person name="Crow J.A."/>
            <person name="Grimwood J."/>
            <person name="Kramer R."/>
            <person name="Lindquist E."/>
            <person name="Lucas S."/>
            <person name="Salamov A."/>
            <person name="McFadden G.I."/>
            <person name="Lane C.E."/>
            <person name="Keeling P.J."/>
            <person name="Gray M.W."/>
            <person name="Grigoriev I.V."/>
            <person name="Archibald J.M."/>
        </authorList>
    </citation>
    <scope>NUCLEOTIDE SEQUENCE</scope>
    <source>
        <strain evidence="4">CCMP2712</strain>
    </source>
</reference>
<evidence type="ECO:0000313" key="3">
    <source>
        <dbReference type="EnsemblProtists" id="EKX42773"/>
    </source>
</evidence>
<organism evidence="2">
    <name type="scientific">Guillardia theta (strain CCMP2712)</name>
    <name type="common">Cryptophyte</name>
    <dbReference type="NCBI Taxonomy" id="905079"/>
    <lineage>
        <taxon>Eukaryota</taxon>
        <taxon>Cryptophyceae</taxon>
        <taxon>Pyrenomonadales</taxon>
        <taxon>Geminigeraceae</taxon>
        <taxon>Guillardia</taxon>
    </lineage>
</organism>
<keyword evidence="4" id="KW-1185">Reference proteome</keyword>
<accession>L1J2N7</accession>
<dbReference type="Proteomes" id="UP000011087">
    <property type="component" value="Unassembled WGS sequence"/>
</dbReference>
<dbReference type="PaxDb" id="55529-EKX42773"/>
<dbReference type="AlphaFoldDB" id="L1J2N7"/>
<dbReference type="KEGG" id="gtt:GUITHDRAFT_164016"/>
<dbReference type="EnsemblProtists" id="EKX42773">
    <property type="protein sequence ID" value="EKX42773"/>
    <property type="gene ID" value="GUITHDRAFT_164016"/>
</dbReference>
<reference evidence="2 4" key="1">
    <citation type="journal article" date="2012" name="Nature">
        <title>Algal genomes reveal evolutionary mosaicism and the fate of nucleomorphs.</title>
        <authorList>
            <consortium name="DOE Joint Genome Institute"/>
            <person name="Curtis B.A."/>
            <person name="Tanifuji G."/>
            <person name="Burki F."/>
            <person name="Gruber A."/>
            <person name="Irimia M."/>
            <person name="Maruyama S."/>
            <person name="Arias M.C."/>
            <person name="Ball S.G."/>
            <person name="Gile G.H."/>
            <person name="Hirakawa Y."/>
            <person name="Hopkins J.F."/>
            <person name="Kuo A."/>
            <person name="Rensing S.A."/>
            <person name="Schmutz J."/>
            <person name="Symeonidi A."/>
            <person name="Elias M."/>
            <person name="Eveleigh R.J."/>
            <person name="Herman E.K."/>
            <person name="Klute M.J."/>
            <person name="Nakayama T."/>
            <person name="Obornik M."/>
            <person name="Reyes-Prieto A."/>
            <person name="Armbrust E.V."/>
            <person name="Aves S.J."/>
            <person name="Beiko R.G."/>
            <person name="Coutinho P."/>
            <person name="Dacks J.B."/>
            <person name="Durnford D.G."/>
            <person name="Fast N.M."/>
            <person name="Green B.R."/>
            <person name="Grisdale C.J."/>
            <person name="Hempel F."/>
            <person name="Henrissat B."/>
            <person name="Hoppner M.P."/>
            <person name="Ishida K."/>
            <person name="Kim E."/>
            <person name="Koreny L."/>
            <person name="Kroth P.G."/>
            <person name="Liu Y."/>
            <person name="Malik S.B."/>
            <person name="Maier U.G."/>
            <person name="McRose D."/>
            <person name="Mock T."/>
            <person name="Neilson J.A."/>
            <person name="Onodera N.T."/>
            <person name="Poole A.M."/>
            <person name="Pritham E.J."/>
            <person name="Richards T.A."/>
            <person name="Rocap G."/>
            <person name="Roy S.W."/>
            <person name="Sarai C."/>
            <person name="Schaack S."/>
            <person name="Shirato S."/>
            <person name="Slamovits C.H."/>
            <person name="Spencer D.F."/>
            <person name="Suzuki S."/>
            <person name="Worden A.Z."/>
            <person name="Zauner S."/>
            <person name="Barry K."/>
            <person name="Bell C."/>
            <person name="Bharti A.K."/>
            <person name="Crow J.A."/>
            <person name="Grimwood J."/>
            <person name="Kramer R."/>
            <person name="Lindquist E."/>
            <person name="Lucas S."/>
            <person name="Salamov A."/>
            <person name="McFadden G.I."/>
            <person name="Lane C.E."/>
            <person name="Keeling P.J."/>
            <person name="Gray M.W."/>
            <person name="Grigoriev I.V."/>
            <person name="Archibald J.M."/>
        </authorList>
    </citation>
    <scope>NUCLEOTIDE SEQUENCE</scope>
    <source>
        <strain evidence="2 4">CCMP2712</strain>
    </source>
</reference>
<dbReference type="RefSeq" id="XP_005829753.1">
    <property type="nucleotide sequence ID" value="XM_005829696.1"/>
</dbReference>
<dbReference type="GeneID" id="17299404"/>
<dbReference type="HOGENOM" id="CLU_085889_0_0_1"/>
<reference evidence="3" key="3">
    <citation type="submission" date="2015-06" db="UniProtKB">
        <authorList>
            <consortium name="EnsemblProtists"/>
        </authorList>
    </citation>
    <scope>IDENTIFICATION</scope>
</reference>
<proteinExistence type="predicted"/>
<gene>
    <name evidence="2" type="ORF">GUITHDRAFT_164016</name>
</gene>
<protein>
    <submittedName>
        <fullName evidence="2 3">Uncharacterized protein</fullName>
    </submittedName>
</protein>
<feature type="non-terminal residue" evidence="2">
    <location>
        <position position="1"/>
    </location>
</feature>
<name>L1J2N7_GUITC</name>
<evidence type="ECO:0000256" key="1">
    <source>
        <dbReference type="SAM" id="SignalP"/>
    </source>
</evidence>
<sequence>MARRAAVASALLLLAPATEAFAPSAGVAARLGLRSNAAVSRRATVVAPRMAMDVNHIAESAQSLLAAVPNVPFVDEVTGEAQGFTAPKNHFASVIGLWALFALPVWSAAYKQAGCDTPSWFGVSQVSEDAPGIGLVAKAAPVYDGPSFREGLEYVLSFLWKPPILIAWRPRADLDRENMDPARDTVVSSLYKSLGGALDKTAIYDEEDQLLILSDIEEFPSTPLGERRFAIAEAAGWMTGNPSFGKSLIEFSEETRKGKKQAGTVTISAEELQRLRAEAAKMK</sequence>
<feature type="chain" id="PRO_5008770782" evidence="1">
    <location>
        <begin position="21"/>
        <end position="283"/>
    </location>
</feature>
<evidence type="ECO:0000313" key="2">
    <source>
        <dbReference type="EMBL" id="EKX42773.1"/>
    </source>
</evidence>
<dbReference type="EMBL" id="JH993014">
    <property type="protein sequence ID" value="EKX42773.1"/>
    <property type="molecule type" value="Genomic_DNA"/>
</dbReference>
<keyword evidence="1" id="KW-0732">Signal</keyword>